<evidence type="ECO:0000313" key="3">
    <source>
        <dbReference type="EMBL" id="RXH87802.1"/>
    </source>
</evidence>
<evidence type="ECO:0000256" key="1">
    <source>
        <dbReference type="SAM" id="MobiDB-lite"/>
    </source>
</evidence>
<keyword evidence="4" id="KW-1185">Reference proteome</keyword>
<feature type="compositionally biased region" description="Basic and acidic residues" evidence="1">
    <location>
        <begin position="40"/>
        <end position="49"/>
    </location>
</feature>
<feature type="signal peptide" evidence="2">
    <location>
        <begin position="1"/>
        <end position="20"/>
    </location>
</feature>
<evidence type="ECO:0000313" key="4">
    <source>
        <dbReference type="Proteomes" id="UP000290289"/>
    </source>
</evidence>
<keyword evidence="2" id="KW-0732">Signal</keyword>
<dbReference type="AlphaFoldDB" id="A0A498J1E9"/>
<evidence type="ECO:0000256" key="2">
    <source>
        <dbReference type="SAM" id="SignalP"/>
    </source>
</evidence>
<comment type="caution">
    <text evidence="3">The sequence shown here is derived from an EMBL/GenBank/DDBJ whole genome shotgun (WGS) entry which is preliminary data.</text>
</comment>
<name>A0A498J1E9_MALDO</name>
<proteinExistence type="predicted"/>
<protein>
    <submittedName>
        <fullName evidence="3">Uncharacterized protein</fullName>
    </submittedName>
</protein>
<reference evidence="3 4" key="1">
    <citation type="submission" date="2018-10" db="EMBL/GenBank/DDBJ databases">
        <title>A high-quality apple genome assembly.</title>
        <authorList>
            <person name="Hu J."/>
        </authorList>
    </citation>
    <scope>NUCLEOTIDE SEQUENCE [LARGE SCALE GENOMIC DNA]</scope>
    <source>
        <strain evidence="4">cv. HFTH1</strain>
        <tissue evidence="3">Young leaf</tissue>
    </source>
</reference>
<feature type="compositionally biased region" description="Acidic residues" evidence="1">
    <location>
        <begin position="30"/>
        <end position="39"/>
    </location>
</feature>
<feature type="region of interest" description="Disordered" evidence="1">
    <location>
        <begin position="20"/>
        <end position="58"/>
    </location>
</feature>
<feature type="chain" id="PRO_5019846795" evidence="2">
    <location>
        <begin position="21"/>
        <end position="91"/>
    </location>
</feature>
<organism evidence="3 4">
    <name type="scientific">Malus domestica</name>
    <name type="common">Apple</name>
    <name type="synonym">Pyrus malus</name>
    <dbReference type="NCBI Taxonomy" id="3750"/>
    <lineage>
        <taxon>Eukaryota</taxon>
        <taxon>Viridiplantae</taxon>
        <taxon>Streptophyta</taxon>
        <taxon>Embryophyta</taxon>
        <taxon>Tracheophyta</taxon>
        <taxon>Spermatophyta</taxon>
        <taxon>Magnoliopsida</taxon>
        <taxon>eudicotyledons</taxon>
        <taxon>Gunneridae</taxon>
        <taxon>Pentapetalae</taxon>
        <taxon>rosids</taxon>
        <taxon>fabids</taxon>
        <taxon>Rosales</taxon>
        <taxon>Rosaceae</taxon>
        <taxon>Amygdaloideae</taxon>
        <taxon>Maleae</taxon>
        <taxon>Malus</taxon>
    </lineage>
</organism>
<accession>A0A498J1E9</accession>
<dbReference type="Proteomes" id="UP000290289">
    <property type="component" value="Chromosome 10"/>
</dbReference>
<sequence>MSILIHSFCFLLTMSSSRMGRNVQSPGGENEMEEEEDEECRMRDDEARSQRASHSSRLIQRYTSHQSSYYHKARQINLIKYQWELKQAQEN</sequence>
<dbReference type="EMBL" id="RDQH01000336">
    <property type="protein sequence ID" value="RXH87802.1"/>
    <property type="molecule type" value="Genomic_DNA"/>
</dbReference>
<gene>
    <name evidence="3" type="ORF">DVH24_034702</name>
</gene>